<proteinExistence type="predicted"/>
<name>A0A645F1I0_9ZZZZ</name>
<gene>
    <name evidence="1" type="ORF">SDC9_154891</name>
</gene>
<accession>A0A645F1I0</accession>
<sequence>MHHAIARILRVFQPGNQPEDAPLFGKLEVCLEPDDVEEPAVLIVLPKLNHGKRLLAVHLQTDGFERAEAERHLSALGHDLHRHTALEHARRFECMQLGCFGTDQRTVEREVFVLRHGAVEVIVPASVAGRAVDLDQIQRFVGNDRCRRVVKMQRLPGQAGNILRQRVGGQRPARDNRGRIRYARDLFVMNRDVRVLAQQLRDPRGKSLAVDRERTARGNARFVRNAKNERTKHTHLLLE</sequence>
<dbReference type="AlphaFoldDB" id="A0A645F1I0"/>
<organism evidence="1">
    <name type="scientific">bioreactor metagenome</name>
    <dbReference type="NCBI Taxonomy" id="1076179"/>
    <lineage>
        <taxon>unclassified sequences</taxon>
        <taxon>metagenomes</taxon>
        <taxon>ecological metagenomes</taxon>
    </lineage>
</organism>
<dbReference type="EMBL" id="VSSQ01053617">
    <property type="protein sequence ID" value="MPN07620.1"/>
    <property type="molecule type" value="Genomic_DNA"/>
</dbReference>
<protein>
    <submittedName>
        <fullName evidence="1">Uncharacterized protein</fullName>
    </submittedName>
</protein>
<evidence type="ECO:0000313" key="1">
    <source>
        <dbReference type="EMBL" id="MPN07620.1"/>
    </source>
</evidence>
<comment type="caution">
    <text evidence="1">The sequence shown here is derived from an EMBL/GenBank/DDBJ whole genome shotgun (WGS) entry which is preliminary data.</text>
</comment>
<reference evidence="1" key="1">
    <citation type="submission" date="2019-08" db="EMBL/GenBank/DDBJ databases">
        <authorList>
            <person name="Kucharzyk K."/>
            <person name="Murdoch R.W."/>
            <person name="Higgins S."/>
            <person name="Loffler F."/>
        </authorList>
    </citation>
    <scope>NUCLEOTIDE SEQUENCE</scope>
</reference>